<feature type="chain" id="PRO_5045133951" description="Lipoprotein" evidence="1">
    <location>
        <begin position="23"/>
        <end position="113"/>
    </location>
</feature>
<reference evidence="2" key="1">
    <citation type="submission" date="2023-07" db="EMBL/GenBank/DDBJ databases">
        <title>Two novel species in the genus Flavivirga.</title>
        <authorList>
            <person name="Kwon K."/>
        </authorList>
    </citation>
    <scope>NUCLEOTIDE SEQUENCE</scope>
    <source>
        <strain evidence="2">KACC 14158</strain>
    </source>
</reference>
<protein>
    <recommendedName>
        <fullName evidence="4">Lipoprotein</fullName>
    </recommendedName>
</protein>
<evidence type="ECO:0000313" key="2">
    <source>
        <dbReference type="EMBL" id="MDO5977203.1"/>
    </source>
</evidence>
<accession>A0ABT8WVK3</accession>
<keyword evidence="1" id="KW-0732">Signal</keyword>
<sequence length="113" mass="12242">MKKSKTLVFSSLILTISLFISCGSPIEVSPEMQGFITAISATKSMDESAEKYGYSADEIPLSYYDLGKATVTASNVDGTKTCYDLSVQHGLMNSIVIVCWENGKIVSVTDKEL</sequence>
<feature type="signal peptide" evidence="1">
    <location>
        <begin position="1"/>
        <end position="22"/>
    </location>
</feature>
<comment type="caution">
    <text evidence="2">The sequence shown here is derived from an EMBL/GenBank/DDBJ whole genome shotgun (WGS) entry which is preliminary data.</text>
</comment>
<evidence type="ECO:0000313" key="3">
    <source>
        <dbReference type="Proteomes" id="UP001176806"/>
    </source>
</evidence>
<evidence type="ECO:0008006" key="4">
    <source>
        <dbReference type="Google" id="ProtNLM"/>
    </source>
</evidence>
<dbReference type="PROSITE" id="PS51257">
    <property type="entry name" value="PROKAR_LIPOPROTEIN"/>
    <property type="match status" value="1"/>
</dbReference>
<keyword evidence="3" id="KW-1185">Reference proteome</keyword>
<gene>
    <name evidence="2" type="ORF">Q4Q40_23655</name>
</gene>
<organism evidence="2 3">
    <name type="scientific">Flavivirga jejuensis</name>
    <dbReference type="NCBI Taxonomy" id="870487"/>
    <lineage>
        <taxon>Bacteria</taxon>
        <taxon>Pseudomonadati</taxon>
        <taxon>Bacteroidota</taxon>
        <taxon>Flavobacteriia</taxon>
        <taxon>Flavobacteriales</taxon>
        <taxon>Flavobacteriaceae</taxon>
        <taxon>Flavivirga</taxon>
    </lineage>
</organism>
<evidence type="ECO:0000256" key="1">
    <source>
        <dbReference type="SAM" id="SignalP"/>
    </source>
</evidence>
<dbReference type="Proteomes" id="UP001176806">
    <property type="component" value="Unassembled WGS sequence"/>
</dbReference>
<proteinExistence type="predicted"/>
<name>A0ABT8WVK3_9FLAO</name>
<dbReference type="RefSeq" id="WP_303304533.1">
    <property type="nucleotide sequence ID" value="NZ_BAABDA010000023.1"/>
</dbReference>
<dbReference type="EMBL" id="JAUOEL010000014">
    <property type="protein sequence ID" value="MDO5977203.1"/>
    <property type="molecule type" value="Genomic_DNA"/>
</dbReference>